<organism evidence="2 3">
    <name type="scientific">Streptococcus oricebi</name>
    <dbReference type="NCBI Taxonomy" id="1547447"/>
    <lineage>
        <taxon>Bacteria</taxon>
        <taxon>Bacillati</taxon>
        <taxon>Bacillota</taxon>
        <taxon>Bacilli</taxon>
        <taxon>Lactobacillales</taxon>
        <taxon>Streptococcaceae</taxon>
        <taxon>Streptococcus</taxon>
    </lineage>
</organism>
<protein>
    <submittedName>
        <fullName evidence="2">Uncharacterized protein</fullName>
    </submittedName>
</protein>
<keyword evidence="1" id="KW-0812">Transmembrane</keyword>
<evidence type="ECO:0000313" key="2">
    <source>
        <dbReference type="EMBL" id="MBP2623652.1"/>
    </source>
</evidence>
<keyword evidence="1" id="KW-1133">Transmembrane helix</keyword>
<feature type="transmembrane region" description="Helical" evidence="1">
    <location>
        <begin position="35"/>
        <end position="55"/>
    </location>
</feature>
<name>A0ABS5B494_9STRE</name>
<evidence type="ECO:0000256" key="1">
    <source>
        <dbReference type="SAM" id="Phobius"/>
    </source>
</evidence>
<evidence type="ECO:0000313" key="3">
    <source>
        <dbReference type="Proteomes" id="UP001519296"/>
    </source>
</evidence>
<feature type="transmembrane region" description="Helical" evidence="1">
    <location>
        <begin position="6"/>
        <end position="26"/>
    </location>
</feature>
<gene>
    <name evidence="2" type="ORF">C4K46_06825</name>
</gene>
<dbReference type="Proteomes" id="UP001519296">
    <property type="component" value="Unassembled WGS sequence"/>
</dbReference>
<proteinExistence type="predicted"/>
<sequence length="297" mass="34065">MTIEMMITLGLLLLHLILSLISYFLIKTNKVNLPLYYMVFAVALPFVGILFLMVATGDQAKNAKGLVGTEEEEGQVAVAFEDDYSSNAQEDLSDLISLEDALLLKEAATSRKLLLDIIGQGPEEFLDLLYLARLSDDTEVVHYATTVIAELSRQYDLQMMDLEKDYLANPEDPRLLGDYCHLLKDYLGKNLVTEQVAQLTREEYAGLLAKMVEQEPSLENYIALIENDLELKRYKEVEKNLTLAKEQWPRNEKIWLLQLDYYYQMKKGEKIGELVKSIKEENIYISAENRALVEFWS</sequence>
<keyword evidence="3" id="KW-1185">Reference proteome</keyword>
<accession>A0ABS5B494</accession>
<keyword evidence="1" id="KW-0472">Membrane</keyword>
<dbReference type="EMBL" id="PRDG01000004">
    <property type="protein sequence ID" value="MBP2623652.1"/>
    <property type="molecule type" value="Genomic_DNA"/>
</dbReference>
<dbReference type="RefSeq" id="WP_209628159.1">
    <property type="nucleotide sequence ID" value="NZ_PRDG01000004.1"/>
</dbReference>
<reference evidence="2 3" key="1">
    <citation type="submission" date="2018-02" db="EMBL/GenBank/DDBJ databases">
        <title>Draft genome sequence of Streptococcus oricebi CCUG 70868T type strain.</title>
        <authorList>
            <person name="Mendez V."/>
            <person name="Salva-Serra F."/>
            <person name="Jaen-Luchoro D."/>
            <person name="Gonzales-Siles L."/>
            <person name="Karlsson R."/>
            <person name="Engstrom-Jakobsson H."/>
            <person name="Busquets A."/>
            <person name="Gomila M."/>
            <person name="Pineiro-Iglesias B."/>
            <person name="Bennasar-Figueras A."/>
            <person name="Seeger M."/>
            <person name="Moore E."/>
        </authorList>
    </citation>
    <scope>NUCLEOTIDE SEQUENCE [LARGE SCALE GENOMIC DNA]</scope>
    <source>
        <strain evidence="2 3">CCUG 70868</strain>
    </source>
</reference>
<comment type="caution">
    <text evidence="2">The sequence shown here is derived from an EMBL/GenBank/DDBJ whole genome shotgun (WGS) entry which is preliminary data.</text>
</comment>